<name>X0VIZ9_9ZZZZ</name>
<feature type="non-terminal residue" evidence="2">
    <location>
        <position position="263"/>
    </location>
</feature>
<sequence length="263" mass="29936">TEGYLFTELKFKTGIFRQIDIENQIYIKVKDNWIKYDNDILEQGIYEWKITGKKDINENVDWIGTAFGRDLTEWAWWSSDWDKRKEFNVTHYSGTVLNLPIYVNVSNVTGMQPDFKDIRFVNGTCDGVQDLELEFDLVNYTENSIHFWVNVTLSDGDNPFCMYYENDDATTGSNPAATYGFNNVYHFETTNSTGSLIDATNNNNCTTTAMPSFVDGVISKAVDFEGTLSAKCYYNDLNVGKNITVMVIAQSDTLVPTKNTLFG</sequence>
<gene>
    <name evidence="2" type="ORF">S01H1_47017</name>
</gene>
<dbReference type="EMBL" id="BARS01030130">
    <property type="protein sequence ID" value="GAG18240.1"/>
    <property type="molecule type" value="Genomic_DNA"/>
</dbReference>
<feature type="non-terminal residue" evidence="2">
    <location>
        <position position="1"/>
    </location>
</feature>
<evidence type="ECO:0000313" key="2">
    <source>
        <dbReference type="EMBL" id="GAG18240.1"/>
    </source>
</evidence>
<comment type="caution">
    <text evidence="2">The sequence shown here is derived from an EMBL/GenBank/DDBJ whole genome shotgun (WGS) entry which is preliminary data.</text>
</comment>
<reference evidence="2" key="1">
    <citation type="journal article" date="2014" name="Front. Microbiol.">
        <title>High frequency of phylogenetically diverse reductive dehalogenase-homologous genes in deep subseafloor sedimentary metagenomes.</title>
        <authorList>
            <person name="Kawai M."/>
            <person name="Futagami T."/>
            <person name="Toyoda A."/>
            <person name="Takaki Y."/>
            <person name="Nishi S."/>
            <person name="Hori S."/>
            <person name="Arai W."/>
            <person name="Tsubouchi T."/>
            <person name="Morono Y."/>
            <person name="Uchiyama I."/>
            <person name="Ito T."/>
            <person name="Fujiyama A."/>
            <person name="Inagaki F."/>
            <person name="Takami H."/>
        </authorList>
    </citation>
    <scope>NUCLEOTIDE SEQUENCE</scope>
    <source>
        <strain evidence="2">Expedition CK06-06</strain>
    </source>
</reference>
<dbReference type="Pfam" id="PF10102">
    <property type="entry name" value="DUF2341"/>
    <property type="match status" value="1"/>
</dbReference>
<protein>
    <recommendedName>
        <fullName evidence="1">DUF2341 domain-containing protein</fullName>
    </recommendedName>
</protein>
<dbReference type="InterPro" id="IPR018765">
    <property type="entry name" value="DUF2341"/>
</dbReference>
<feature type="domain" description="DUF2341" evidence="1">
    <location>
        <begin position="114"/>
        <end position="193"/>
    </location>
</feature>
<evidence type="ECO:0000259" key="1">
    <source>
        <dbReference type="Pfam" id="PF10102"/>
    </source>
</evidence>
<organism evidence="2">
    <name type="scientific">marine sediment metagenome</name>
    <dbReference type="NCBI Taxonomy" id="412755"/>
    <lineage>
        <taxon>unclassified sequences</taxon>
        <taxon>metagenomes</taxon>
        <taxon>ecological metagenomes</taxon>
    </lineage>
</organism>
<proteinExistence type="predicted"/>
<dbReference type="AlphaFoldDB" id="X0VIZ9"/>
<accession>X0VIZ9</accession>